<comment type="catalytic activity">
    <reaction evidence="2">
        <text>2 GTP = 3',3'-c-di-GMP + 2 diphosphate</text>
        <dbReference type="Rhea" id="RHEA:24898"/>
        <dbReference type="ChEBI" id="CHEBI:33019"/>
        <dbReference type="ChEBI" id="CHEBI:37565"/>
        <dbReference type="ChEBI" id="CHEBI:58805"/>
        <dbReference type="EC" id="2.7.7.65"/>
    </reaction>
</comment>
<keyword evidence="3" id="KW-0175">Coiled coil</keyword>
<dbReference type="InterPro" id="IPR050469">
    <property type="entry name" value="Diguanylate_Cyclase"/>
</dbReference>
<keyword evidence="6" id="KW-1185">Reference proteome</keyword>
<feature type="coiled-coil region" evidence="3">
    <location>
        <begin position="428"/>
        <end position="469"/>
    </location>
</feature>
<dbReference type="InterPro" id="IPR043128">
    <property type="entry name" value="Rev_trsase/Diguanyl_cyclase"/>
</dbReference>
<gene>
    <name evidence="5" type="ORF">DFR34_11645</name>
</gene>
<dbReference type="PANTHER" id="PTHR45138">
    <property type="entry name" value="REGULATORY COMPONENTS OF SENSORY TRANSDUCTION SYSTEM"/>
    <property type="match status" value="1"/>
</dbReference>
<dbReference type="InterPro" id="IPR000160">
    <property type="entry name" value="GGDEF_dom"/>
</dbReference>
<evidence type="ECO:0000256" key="2">
    <source>
        <dbReference type="ARBA" id="ARBA00034247"/>
    </source>
</evidence>
<dbReference type="EMBL" id="QJKI01000016">
    <property type="protein sequence ID" value="PXX77665.1"/>
    <property type="molecule type" value="Genomic_DNA"/>
</dbReference>
<evidence type="ECO:0000256" key="3">
    <source>
        <dbReference type="SAM" id="Coils"/>
    </source>
</evidence>
<name>A0A318KPK6_9NEIS</name>
<feature type="domain" description="GGDEF" evidence="4">
    <location>
        <begin position="493"/>
        <end position="623"/>
    </location>
</feature>
<dbReference type="SMART" id="SM00267">
    <property type="entry name" value="GGDEF"/>
    <property type="match status" value="1"/>
</dbReference>
<dbReference type="NCBIfam" id="TIGR00254">
    <property type="entry name" value="GGDEF"/>
    <property type="match status" value="1"/>
</dbReference>
<evidence type="ECO:0000259" key="4">
    <source>
        <dbReference type="PROSITE" id="PS50887"/>
    </source>
</evidence>
<dbReference type="SUPFAM" id="SSF55073">
    <property type="entry name" value="Nucleotide cyclase"/>
    <property type="match status" value="1"/>
</dbReference>
<evidence type="ECO:0000313" key="6">
    <source>
        <dbReference type="Proteomes" id="UP000247555"/>
    </source>
</evidence>
<organism evidence="5 6">
    <name type="scientific">Rivihabitans pingtungensis</name>
    <dbReference type="NCBI Taxonomy" id="1054498"/>
    <lineage>
        <taxon>Bacteria</taxon>
        <taxon>Pseudomonadati</taxon>
        <taxon>Pseudomonadota</taxon>
        <taxon>Betaproteobacteria</taxon>
        <taxon>Neisseriales</taxon>
        <taxon>Aquaspirillaceae</taxon>
        <taxon>Rivihabitans</taxon>
    </lineage>
</organism>
<dbReference type="AlphaFoldDB" id="A0A318KPK6"/>
<accession>A0A318KPK6</accession>
<proteinExistence type="predicted"/>
<evidence type="ECO:0000313" key="5">
    <source>
        <dbReference type="EMBL" id="PXX77665.1"/>
    </source>
</evidence>
<evidence type="ECO:0000256" key="1">
    <source>
        <dbReference type="ARBA" id="ARBA00012528"/>
    </source>
</evidence>
<comment type="caution">
    <text evidence="5">The sequence shown here is derived from an EMBL/GenBank/DDBJ whole genome shotgun (WGS) entry which is preliminary data.</text>
</comment>
<dbReference type="Proteomes" id="UP000247555">
    <property type="component" value="Unassembled WGS sequence"/>
</dbReference>
<dbReference type="InterPro" id="IPR029787">
    <property type="entry name" value="Nucleotide_cyclase"/>
</dbReference>
<dbReference type="OrthoDB" id="8522032at2"/>
<dbReference type="PROSITE" id="PS50887">
    <property type="entry name" value="GGDEF"/>
    <property type="match status" value="1"/>
</dbReference>
<dbReference type="Gene3D" id="3.30.70.270">
    <property type="match status" value="1"/>
</dbReference>
<sequence>MSSPDPSIEIARQALKRLTARRQLPTPENYERAYAEVAGQLLPASSRPVHPLVAALGQFLDELQPGSDAAGQIRINRLKQAIFEQDWSGIPAMLQQHLTLQVEQQTVGQRWGELVLNLIKQWDLRQPGLSSAMKKEALERVVANYGYQPTLFYEKLSNLLTNWALPLAASQASPPSALSLAGFQFDEALPPPAAPGTAASASAAPQMTQINQIHGQPVSKMDEPLSRAWKVVLDEALRYGVVPWLTPYPELRESIEEPLLALPGIDNEQALEVFSRQLKKVWIKTDLQLQHDGRIVNGLASLLSLLLHNLRELSGQDQSLIGQISAIETVLAQQPLNVRDIYAVEASLKDVIYKQGVIKHSLDAATQAMREMVNTFVARLSVMTDDTSQFQQKIGDYAQKIQAADNVIALSEVIDTLMADTKSVQTSLANSRGELEAARVEVDAATQRIRELEAALDEASMQVKEDQLTGAYNRRGLDEMFAREKDRSAQSGQPLSMVLLDVDNFKQLNDHYGHLTGDQVLKHLVDTISANLRPNDIVARLGGEEFVLLLPATAAEAAAQLTERLQRQLTRAYFMADQDRLVITFSAGVTVWKLGEDEVDTIERADQAMYRAKLAGKNRVHIA</sequence>
<dbReference type="PANTHER" id="PTHR45138:SF9">
    <property type="entry name" value="DIGUANYLATE CYCLASE DGCM-RELATED"/>
    <property type="match status" value="1"/>
</dbReference>
<dbReference type="Pfam" id="PF00990">
    <property type="entry name" value="GGDEF"/>
    <property type="match status" value="1"/>
</dbReference>
<dbReference type="FunFam" id="3.30.70.270:FF:000001">
    <property type="entry name" value="Diguanylate cyclase domain protein"/>
    <property type="match status" value="1"/>
</dbReference>
<reference evidence="5 6" key="1">
    <citation type="submission" date="2018-05" db="EMBL/GenBank/DDBJ databases">
        <title>Genomic Encyclopedia of Type Strains, Phase IV (KMG-IV): sequencing the most valuable type-strain genomes for metagenomic binning, comparative biology and taxonomic classification.</title>
        <authorList>
            <person name="Goeker M."/>
        </authorList>
    </citation>
    <scope>NUCLEOTIDE SEQUENCE [LARGE SCALE GENOMIC DNA]</scope>
    <source>
        <strain evidence="5 6">DSM 29661</strain>
    </source>
</reference>
<dbReference type="CDD" id="cd01949">
    <property type="entry name" value="GGDEF"/>
    <property type="match status" value="1"/>
</dbReference>
<dbReference type="RefSeq" id="WP_110391336.1">
    <property type="nucleotide sequence ID" value="NZ_DAIPEO010000189.1"/>
</dbReference>
<protein>
    <recommendedName>
        <fullName evidence="1">diguanylate cyclase</fullName>
        <ecNumber evidence="1">2.7.7.65</ecNumber>
    </recommendedName>
</protein>
<dbReference type="EC" id="2.7.7.65" evidence="1"/>
<dbReference type="GO" id="GO:0052621">
    <property type="term" value="F:diguanylate cyclase activity"/>
    <property type="evidence" value="ECO:0007669"/>
    <property type="project" value="UniProtKB-EC"/>
</dbReference>